<keyword evidence="8 9" id="KW-0407">Ion channel</keyword>
<dbReference type="Proteomes" id="UP000681722">
    <property type="component" value="Unassembled WGS sequence"/>
</dbReference>
<evidence type="ECO:0000256" key="6">
    <source>
        <dbReference type="ARBA" id="ARBA00023065"/>
    </source>
</evidence>
<dbReference type="EMBL" id="CAJOBC010003949">
    <property type="protein sequence ID" value="CAF3807973.1"/>
    <property type="molecule type" value="Genomic_DNA"/>
</dbReference>
<dbReference type="Proteomes" id="UP000663829">
    <property type="component" value="Unassembled WGS sequence"/>
</dbReference>
<comment type="similarity">
    <text evidence="9">Belongs to the pannexin family.</text>
</comment>
<accession>A0A814JGQ4</accession>
<evidence type="ECO:0000256" key="7">
    <source>
        <dbReference type="ARBA" id="ARBA00023136"/>
    </source>
</evidence>
<dbReference type="OrthoDB" id="5867527at2759"/>
<dbReference type="AlphaFoldDB" id="A0A814JGQ4"/>
<proteinExistence type="inferred from homology"/>
<dbReference type="GO" id="GO:0005886">
    <property type="term" value="C:plasma membrane"/>
    <property type="evidence" value="ECO:0007669"/>
    <property type="project" value="UniProtKB-SubCell"/>
</dbReference>
<evidence type="ECO:0000313" key="11">
    <source>
        <dbReference type="EMBL" id="CAF1037437.1"/>
    </source>
</evidence>
<evidence type="ECO:0000256" key="8">
    <source>
        <dbReference type="ARBA" id="ARBA00023303"/>
    </source>
</evidence>
<evidence type="ECO:0000256" key="5">
    <source>
        <dbReference type="ARBA" id="ARBA00022989"/>
    </source>
</evidence>
<feature type="transmembrane region" description="Helical" evidence="9">
    <location>
        <begin position="200"/>
        <end position="229"/>
    </location>
</feature>
<keyword evidence="14" id="KW-1185">Reference proteome</keyword>
<keyword evidence="5 9" id="KW-1133">Transmembrane helix</keyword>
<feature type="transmembrane region" description="Helical" evidence="9">
    <location>
        <begin position="102"/>
        <end position="121"/>
    </location>
</feature>
<dbReference type="EMBL" id="CAJNOQ010003949">
    <property type="protein sequence ID" value="CAF1037437.1"/>
    <property type="molecule type" value="Genomic_DNA"/>
</dbReference>
<evidence type="ECO:0000256" key="1">
    <source>
        <dbReference type="ARBA" id="ARBA00004651"/>
    </source>
</evidence>
<keyword evidence="4 9" id="KW-0812">Transmembrane</keyword>
<keyword evidence="6 9" id="KW-0406">Ion transport</keyword>
<dbReference type="PROSITE" id="PS51013">
    <property type="entry name" value="PANNEXIN"/>
    <property type="match status" value="1"/>
</dbReference>
<keyword evidence="7 9" id="KW-0472">Membrane</keyword>
<dbReference type="EMBL" id="CAJOBA010005848">
    <property type="protein sequence ID" value="CAF3756104.1"/>
    <property type="molecule type" value="Genomic_DNA"/>
</dbReference>
<dbReference type="Proteomes" id="UP000677228">
    <property type="component" value="Unassembled WGS sequence"/>
</dbReference>
<name>A0A814JGQ4_9BILA</name>
<feature type="transmembrane region" description="Helical" evidence="9">
    <location>
        <begin position="39"/>
        <end position="63"/>
    </location>
</feature>
<sequence length="397" mass="47466">MEFLKIIDKFSGTLSFANVRSLTDDFLIDRLNYRYTSSLLGVFAFICAVRTSYTVPIICWIPAQIRRYEKAITAYCYANNTYYVPDGQHAPRTANERYQALIFYYQWLPWIFGLQAIFFYLPKLFWQFSLHNSDYNVSGILKAAHKLYLLPDFSKKKSPTKLQEQQLNYLHSHFFSKNFIPVTPTTTTKHRKRLLQRRHYCYFFVLYLVTKFLYLANLCGQILFIHLIIGSKNKAYPNIKSKHFLTEFNQKLQSGISELIDTSSFPKRTLCDFTFRELASNHYYTVECILPLNIIVEKLYVFLYIWFILLAFLILVDIVQWLFRLIRFLSESSRLKYIQHHLIDQHDPNQVQTFVQQHLNWDTYFLFKLLSKNISTYVIVDILEYYFKTQKNKKKDN</sequence>
<dbReference type="Proteomes" id="UP000682733">
    <property type="component" value="Unassembled WGS sequence"/>
</dbReference>
<comment type="function">
    <text evidence="9">Structural component of the gap junctions.</text>
</comment>
<feature type="transmembrane region" description="Helical" evidence="9">
    <location>
        <begin position="301"/>
        <end position="326"/>
    </location>
</feature>
<comment type="subcellular location">
    <subcellularLocation>
        <location evidence="1 9">Cell membrane</location>
        <topology evidence="1 9">Multi-pass membrane protein</topology>
    </subcellularLocation>
</comment>
<organism evidence="11 14">
    <name type="scientific">Didymodactylos carnosus</name>
    <dbReference type="NCBI Taxonomy" id="1234261"/>
    <lineage>
        <taxon>Eukaryota</taxon>
        <taxon>Metazoa</taxon>
        <taxon>Spiralia</taxon>
        <taxon>Gnathifera</taxon>
        <taxon>Rotifera</taxon>
        <taxon>Eurotatoria</taxon>
        <taxon>Bdelloidea</taxon>
        <taxon>Philodinida</taxon>
        <taxon>Philodinidae</taxon>
        <taxon>Didymodactylos</taxon>
    </lineage>
</organism>
<evidence type="ECO:0000313" key="12">
    <source>
        <dbReference type="EMBL" id="CAF3756104.1"/>
    </source>
</evidence>
<dbReference type="PANTHER" id="PTHR11893:SF36">
    <property type="entry name" value="INNEXIN-5"/>
    <property type="match status" value="1"/>
</dbReference>
<evidence type="ECO:0000256" key="4">
    <source>
        <dbReference type="ARBA" id="ARBA00022692"/>
    </source>
</evidence>
<evidence type="ECO:0000313" key="10">
    <source>
        <dbReference type="EMBL" id="CAF0985760.1"/>
    </source>
</evidence>
<evidence type="ECO:0000313" key="14">
    <source>
        <dbReference type="Proteomes" id="UP000663829"/>
    </source>
</evidence>
<keyword evidence="2 9" id="KW-0813">Transport</keyword>
<evidence type="ECO:0000256" key="2">
    <source>
        <dbReference type="ARBA" id="ARBA00022448"/>
    </source>
</evidence>
<dbReference type="InterPro" id="IPR000990">
    <property type="entry name" value="Innexin"/>
</dbReference>
<dbReference type="GO" id="GO:0005921">
    <property type="term" value="C:gap junction"/>
    <property type="evidence" value="ECO:0007669"/>
    <property type="project" value="UniProtKB-UniRule"/>
</dbReference>
<evidence type="ECO:0000313" key="13">
    <source>
        <dbReference type="EMBL" id="CAF3807973.1"/>
    </source>
</evidence>
<dbReference type="PRINTS" id="PR01262">
    <property type="entry name" value="INNEXIN"/>
</dbReference>
<comment type="caution">
    <text evidence="11">The sequence shown here is derived from an EMBL/GenBank/DDBJ whole genome shotgun (WGS) entry which is preliminary data.</text>
</comment>
<gene>
    <name evidence="9" type="primary">inx</name>
    <name evidence="11" type="ORF">GPM918_LOCUS15601</name>
    <name evidence="10" type="ORF">OVA965_LOCUS13819</name>
    <name evidence="13" type="ORF">SRO942_LOCUS15601</name>
    <name evidence="12" type="ORF">TMI583_LOCUS13823</name>
</gene>
<dbReference type="Pfam" id="PF00876">
    <property type="entry name" value="Innexin"/>
    <property type="match status" value="1"/>
</dbReference>
<evidence type="ECO:0000256" key="9">
    <source>
        <dbReference type="RuleBase" id="RU010713"/>
    </source>
</evidence>
<keyword evidence="3" id="KW-1003">Cell membrane</keyword>
<dbReference type="GO" id="GO:0034220">
    <property type="term" value="P:monoatomic ion transmembrane transport"/>
    <property type="evidence" value="ECO:0007669"/>
    <property type="project" value="UniProtKB-KW"/>
</dbReference>
<reference evidence="11" key="1">
    <citation type="submission" date="2021-02" db="EMBL/GenBank/DDBJ databases">
        <authorList>
            <person name="Nowell W R."/>
        </authorList>
    </citation>
    <scope>NUCLEOTIDE SEQUENCE</scope>
</reference>
<dbReference type="PANTHER" id="PTHR11893">
    <property type="entry name" value="INNEXIN"/>
    <property type="match status" value="1"/>
</dbReference>
<evidence type="ECO:0000256" key="3">
    <source>
        <dbReference type="ARBA" id="ARBA00022475"/>
    </source>
</evidence>
<dbReference type="EMBL" id="CAJNOK010005840">
    <property type="protein sequence ID" value="CAF0985760.1"/>
    <property type="molecule type" value="Genomic_DNA"/>
</dbReference>
<protein>
    <recommendedName>
        <fullName evidence="9">Innexin</fullName>
    </recommendedName>
</protein>